<name>A0A8S5UAF2_9CAUD</name>
<evidence type="ECO:0000313" key="1">
    <source>
        <dbReference type="EMBL" id="DAF91469.1"/>
    </source>
</evidence>
<proteinExistence type="predicted"/>
<sequence length="47" mass="5525">MGRCKLECPDGETECYICCTKQDSCQCRCDEMDSYEYAEECEDYETD</sequence>
<dbReference type="EMBL" id="BK016054">
    <property type="protein sequence ID" value="DAF91469.1"/>
    <property type="molecule type" value="Genomic_DNA"/>
</dbReference>
<protein>
    <submittedName>
        <fullName evidence="1">Uncharacterized protein</fullName>
    </submittedName>
</protein>
<reference evidence="1" key="1">
    <citation type="journal article" date="2021" name="Proc. Natl. Acad. Sci. U.S.A.">
        <title>A Catalog of Tens of Thousands of Viruses from Human Metagenomes Reveals Hidden Associations with Chronic Diseases.</title>
        <authorList>
            <person name="Tisza M.J."/>
            <person name="Buck C.B."/>
        </authorList>
    </citation>
    <scope>NUCLEOTIDE SEQUENCE</scope>
    <source>
        <strain evidence="1">Cti6K1</strain>
    </source>
</reference>
<accession>A0A8S5UAF2</accession>
<organism evidence="1">
    <name type="scientific">Siphoviridae sp. cti6K1</name>
    <dbReference type="NCBI Taxonomy" id="2825620"/>
    <lineage>
        <taxon>Viruses</taxon>
        <taxon>Duplodnaviria</taxon>
        <taxon>Heunggongvirae</taxon>
        <taxon>Uroviricota</taxon>
        <taxon>Caudoviricetes</taxon>
    </lineage>
</organism>